<evidence type="ECO:0000256" key="7">
    <source>
        <dbReference type="SAM" id="Phobius"/>
    </source>
</evidence>
<evidence type="ECO:0000313" key="9">
    <source>
        <dbReference type="EMBL" id="KAK9153740.1"/>
    </source>
</evidence>
<name>A0AAP0KKG3_9MAGN</name>
<dbReference type="InterPro" id="IPR036641">
    <property type="entry name" value="HPT_dom_sf"/>
</dbReference>
<evidence type="ECO:0000256" key="3">
    <source>
        <dbReference type="ARBA" id="ARBA00023012"/>
    </source>
</evidence>
<dbReference type="GO" id="GO:0000160">
    <property type="term" value="P:phosphorelay signal transduction system"/>
    <property type="evidence" value="ECO:0007669"/>
    <property type="project" value="UniProtKB-UniRule"/>
</dbReference>
<keyword evidence="5" id="KW-0597">Phosphoprotein</keyword>
<keyword evidence="7" id="KW-1133">Transmembrane helix</keyword>
<proteinExistence type="predicted"/>
<dbReference type="GO" id="GO:0009927">
    <property type="term" value="F:histidine phosphotransfer kinase activity"/>
    <property type="evidence" value="ECO:0007669"/>
    <property type="project" value="UniProtKB-UniRule"/>
</dbReference>
<dbReference type="Gene3D" id="1.20.120.160">
    <property type="entry name" value="HPT domain"/>
    <property type="match status" value="1"/>
</dbReference>
<keyword evidence="4" id="KW-0539">Nucleus</keyword>
<dbReference type="AlphaFoldDB" id="A0AAP0KKG3"/>
<keyword evidence="7" id="KW-0472">Membrane</keyword>
<accession>A0AAP0KKG3</accession>
<organism evidence="9 10">
    <name type="scientific">Stephania japonica</name>
    <dbReference type="NCBI Taxonomy" id="461633"/>
    <lineage>
        <taxon>Eukaryota</taxon>
        <taxon>Viridiplantae</taxon>
        <taxon>Streptophyta</taxon>
        <taxon>Embryophyta</taxon>
        <taxon>Tracheophyta</taxon>
        <taxon>Spermatophyta</taxon>
        <taxon>Magnoliopsida</taxon>
        <taxon>Ranunculales</taxon>
        <taxon>Menispermaceae</taxon>
        <taxon>Menispermoideae</taxon>
        <taxon>Cissampelideae</taxon>
        <taxon>Stephania</taxon>
    </lineage>
</organism>
<dbReference type="Proteomes" id="UP001417504">
    <property type="component" value="Unassembled WGS sequence"/>
</dbReference>
<protein>
    <recommendedName>
        <fullName evidence="6">Histidine-containing phosphotransfer protein</fullName>
    </recommendedName>
</protein>
<evidence type="ECO:0000256" key="6">
    <source>
        <dbReference type="RuleBase" id="RU369004"/>
    </source>
</evidence>
<dbReference type="Pfam" id="PF01627">
    <property type="entry name" value="Hpt"/>
    <property type="match status" value="1"/>
</dbReference>
<dbReference type="InterPro" id="IPR045871">
    <property type="entry name" value="AHP1-5/YPD1"/>
</dbReference>
<reference evidence="9 10" key="1">
    <citation type="submission" date="2024-01" db="EMBL/GenBank/DDBJ databases">
        <title>Genome assemblies of Stephania.</title>
        <authorList>
            <person name="Yang L."/>
        </authorList>
    </citation>
    <scope>NUCLEOTIDE SEQUENCE [LARGE SCALE GENOMIC DNA]</scope>
    <source>
        <strain evidence="9">QJT</strain>
        <tissue evidence="9">Leaf</tissue>
    </source>
</reference>
<feature type="domain" description="HPt" evidence="8">
    <location>
        <begin position="54"/>
        <end position="149"/>
    </location>
</feature>
<dbReference type="GO" id="GO:0009736">
    <property type="term" value="P:cytokinin-activated signaling pathway"/>
    <property type="evidence" value="ECO:0007669"/>
    <property type="project" value="UniProtKB-KW"/>
</dbReference>
<feature type="transmembrane region" description="Helical" evidence="7">
    <location>
        <begin position="21"/>
        <end position="39"/>
    </location>
</feature>
<comment type="caution">
    <text evidence="9">The sequence shown here is derived from an EMBL/GenBank/DDBJ whole genome shotgun (WGS) entry which is preliminary data.</text>
</comment>
<keyword evidence="10" id="KW-1185">Reference proteome</keyword>
<dbReference type="EMBL" id="JBBNAE010000001">
    <property type="protein sequence ID" value="KAK9153740.1"/>
    <property type="molecule type" value="Genomic_DNA"/>
</dbReference>
<dbReference type="GO" id="GO:0005829">
    <property type="term" value="C:cytosol"/>
    <property type="evidence" value="ECO:0007669"/>
    <property type="project" value="UniProtKB-SubCell"/>
</dbReference>
<keyword evidence="3 6" id="KW-0902">Two-component regulatory system</keyword>
<comment type="domain">
    <text evidence="6">Histidine-containing phosphotransfer domain (HPt) contains an active histidine that mediates the phosphotransfer.</text>
</comment>
<keyword evidence="1" id="KW-0963">Cytoplasm</keyword>
<evidence type="ECO:0000256" key="2">
    <source>
        <dbReference type="ARBA" id="ARBA00022864"/>
    </source>
</evidence>
<dbReference type="GO" id="GO:0005634">
    <property type="term" value="C:nucleus"/>
    <property type="evidence" value="ECO:0007669"/>
    <property type="project" value="UniProtKB-SubCell"/>
</dbReference>
<evidence type="ECO:0000313" key="10">
    <source>
        <dbReference type="Proteomes" id="UP001417504"/>
    </source>
</evidence>
<dbReference type="PROSITE" id="PS50894">
    <property type="entry name" value="HPT"/>
    <property type="match status" value="1"/>
</dbReference>
<evidence type="ECO:0000256" key="4">
    <source>
        <dbReference type="ARBA" id="ARBA00023242"/>
    </source>
</evidence>
<dbReference type="PANTHER" id="PTHR28242:SF30">
    <property type="entry name" value="HISTIDINE-CONTAINING PHOSPHOTRANSFER PROTEIN 2"/>
    <property type="match status" value="1"/>
</dbReference>
<dbReference type="CDD" id="cd00088">
    <property type="entry name" value="HPT"/>
    <property type="match status" value="1"/>
</dbReference>
<sequence>MALDLLKQQRDGLIFSMYNEVFAAVDLCVLFHFVALGLLDQQFDQLLALQDADSPGFIEEVIKLFCQESERTLGELSKHLSQPVVDYTKIDAYVHQLKGSSASVGAQLVKLACMNFRQACEENDKEGCMLALNMINNEYYRIRSKFETMIQLEQRILAYSTKHQ</sequence>
<dbReference type="PANTHER" id="PTHR28242">
    <property type="entry name" value="PHOSPHORELAY INTERMEDIATE PROTEIN YPD1"/>
    <property type="match status" value="1"/>
</dbReference>
<comment type="subcellular location">
    <subcellularLocation>
        <location evidence="6">Cytoplasm</location>
        <location evidence="6">Cytosol</location>
    </subcellularLocation>
    <subcellularLocation>
        <location evidence="6">Nucleus</location>
    </subcellularLocation>
</comment>
<gene>
    <name evidence="9" type="ORF">Sjap_001220</name>
</gene>
<dbReference type="InterPro" id="IPR008207">
    <property type="entry name" value="Sig_transdc_His_kin_Hpt_dom"/>
</dbReference>
<comment type="function">
    <text evidence="6">Functions as a two-component phosphorelay mediators between cytokinin sensor histidine kinases and response regulators (B-type ARRs). Plays an important role in propagating cytokinin signal transduction.</text>
</comment>
<keyword evidence="7" id="KW-0812">Transmembrane</keyword>
<evidence type="ECO:0000256" key="5">
    <source>
        <dbReference type="PROSITE-ProRule" id="PRU00110"/>
    </source>
</evidence>
<evidence type="ECO:0000259" key="8">
    <source>
        <dbReference type="PROSITE" id="PS50894"/>
    </source>
</evidence>
<dbReference type="GO" id="GO:0043424">
    <property type="term" value="F:protein histidine kinase binding"/>
    <property type="evidence" value="ECO:0007669"/>
    <property type="project" value="UniProtKB-UniRule"/>
</dbReference>
<dbReference type="FunFam" id="1.20.120.160:FF:000001">
    <property type="entry name" value="Histidine-containing phosphotransfer protein 1"/>
    <property type="match status" value="1"/>
</dbReference>
<feature type="modified residue" description="Phosphohistidine" evidence="5">
    <location>
        <position position="95"/>
    </location>
</feature>
<evidence type="ECO:0000256" key="1">
    <source>
        <dbReference type="ARBA" id="ARBA00022490"/>
    </source>
</evidence>
<keyword evidence="2 6" id="KW-0932">Cytokinin signaling pathway</keyword>
<dbReference type="SUPFAM" id="SSF47226">
    <property type="entry name" value="Histidine-containing phosphotransfer domain, HPT domain"/>
    <property type="match status" value="1"/>
</dbReference>